<accession>A0A8J3Y6S8</accession>
<dbReference type="PANTHER" id="PTHR43157:SF31">
    <property type="entry name" value="PHOSPHATIDYLINOSITOL-GLYCAN BIOSYNTHESIS CLASS F PROTEIN"/>
    <property type="match status" value="1"/>
</dbReference>
<dbReference type="Gene3D" id="3.40.50.720">
    <property type="entry name" value="NAD(P)-binding Rossmann-like Domain"/>
    <property type="match status" value="1"/>
</dbReference>
<sequence>MTILVTGSTGIGGAVAAALRGRGLDVLTVGRAGDVRADLSLLADTARAAAAVPGPLDAIVCCAGGLSTVAEPTAEGLDRAMVLNHLSRHMLVGRLLPRLAPAGRIVLVANAGKYRDTLDLSRLGEPVGRGLAVSGRTQFANDLLAVALAARTPHAVSCVFPGLVATGVFRDARGVPGAVRSVAAAVQRRFGADPAVAAATPARLATDASLPGGFYGPGCRRLRVPARVSAARADALWAASEQLIGRAAG</sequence>
<dbReference type="InterPro" id="IPR002347">
    <property type="entry name" value="SDR_fam"/>
</dbReference>
<dbReference type="AlphaFoldDB" id="A0A8J3Y6S8"/>
<keyword evidence="1" id="KW-0560">Oxidoreductase</keyword>
<evidence type="ECO:0000313" key="2">
    <source>
        <dbReference type="EMBL" id="GIJ02424.1"/>
    </source>
</evidence>
<evidence type="ECO:0000256" key="1">
    <source>
        <dbReference type="ARBA" id="ARBA00023002"/>
    </source>
</evidence>
<dbReference type="SUPFAM" id="SSF51735">
    <property type="entry name" value="NAD(P)-binding Rossmann-fold domains"/>
    <property type="match status" value="1"/>
</dbReference>
<organism evidence="2 3">
    <name type="scientific">Spirilliplanes yamanashiensis</name>
    <dbReference type="NCBI Taxonomy" id="42233"/>
    <lineage>
        <taxon>Bacteria</taxon>
        <taxon>Bacillati</taxon>
        <taxon>Actinomycetota</taxon>
        <taxon>Actinomycetes</taxon>
        <taxon>Micromonosporales</taxon>
        <taxon>Micromonosporaceae</taxon>
        <taxon>Spirilliplanes</taxon>
    </lineage>
</organism>
<dbReference type="EMBL" id="BOOY01000010">
    <property type="protein sequence ID" value="GIJ02424.1"/>
    <property type="molecule type" value="Genomic_DNA"/>
</dbReference>
<dbReference type="RefSeq" id="WP_203937734.1">
    <property type="nucleotide sequence ID" value="NZ_BAAAGJ010000012.1"/>
</dbReference>
<name>A0A8J3Y6S8_9ACTN</name>
<dbReference type="Proteomes" id="UP000652013">
    <property type="component" value="Unassembled WGS sequence"/>
</dbReference>
<dbReference type="GO" id="GO:0016491">
    <property type="term" value="F:oxidoreductase activity"/>
    <property type="evidence" value="ECO:0007669"/>
    <property type="project" value="UniProtKB-KW"/>
</dbReference>
<keyword evidence="3" id="KW-1185">Reference proteome</keyword>
<comment type="caution">
    <text evidence="2">The sequence shown here is derived from an EMBL/GenBank/DDBJ whole genome shotgun (WGS) entry which is preliminary data.</text>
</comment>
<dbReference type="InterPro" id="IPR036291">
    <property type="entry name" value="NAD(P)-bd_dom_sf"/>
</dbReference>
<gene>
    <name evidence="2" type="ORF">Sya03_17760</name>
</gene>
<protein>
    <submittedName>
        <fullName evidence="2">Uncharacterized protein</fullName>
    </submittedName>
</protein>
<reference evidence="2" key="1">
    <citation type="submission" date="2021-01" db="EMBL/GenBank/DDBJ databases">
        <title>Whole genome shotgun sequence of Spirilliplanes yamanashiensis NBRC 15828.</title>
        <authorList>
            <person name="Komaki H."/>
            <person name="Tamura T."/>
        </authorList>
    </citation>
    <scope>NUCLEOTIDE SEQUENCE</scope>
    <source>
        <strain evidence="2">NBRC 15828</strain>
    </source>
</reference>
<dbReference type="PANTHER" id="PTHR43157">
    <property type="entry name" value="PHOSPHATIDYLINOSITOL-GLYCAN BIOSYNTHESIS CLASS F PROTEIN-RELATED"/>
    <property type="match status" value="1"/>
</dbReference>
<evidence type="ECO:0000313" key="3">
    <source>
        <dbReference type="Proteomes" id="UP000652013"/>
    </source>
</evidence>
<dbReference type="PRINTS" id="PR00081">
    <property type="entry name" value="GDHRDH"/>
</dbReference>
<proteinExistence type="predicted"/>